<name>A0A8K0HE40_9ROSA</name>
<evidence type="ECO:0000259" key="5">
    <source>
        <dbReference type="Pfam" id="PF10354"/>
    </source>
</evidence>
<sequence>MPSRKAESEEDIGPGPGLSSVWIKHNTGVLPSRKAESEEDIGPGPGPKFVFQMKGYFDSLVSKHSNGFSRYLYGLRTLVYGDFDLSYSMAISKHFATKLGSDKPHSGLFVALPSTKNLFDVFGGSARENWKTLGAHGCNICEGLHEARHLNQVLIDKLLGKPVNIAVFNFSFFDFNIDVKASSIFKNAKNILTADGVCECNVKVEPHNILALKDIAAENGFFLFKKEPMYLHNYVGYKPRISYGLDDFNPDGSETLYFMKEDIREEVEKHYEEMLELYSGAHFKKFYSELRGRRTNRGMPDSWLDAMKNDDLISKKITLQDEGALKYLKEIKCCAIDNSEGFELYFFFYPNPYFSNSVLTKTHYVMDKAIGTEIQWFPGKSLTQKLPKRESKNAKPIPDCYSFFNFFNPPQLSEDNGDMEEVEYEELLDAMAEDYEIGLALKNGCGAWGLCI</sequence>
<comment type="caution">
    <text evidence="6">The sequence shown here is derived from an EMBL/GenBank/DDBJ whole genome shotgun (WGS) entry which is preliminary data.</text>
</comment>
<comment type="similarity">
    <text evidence="1 3">Belongs to the nucleosome assembly protein (NAP) family.</text>
</comment>
<dbReference type="GO" id="GO:0005634">
    <property type="term" value="C:nucleus"/>
    <property type="evidence" value="ECO:0007669"/>
    <property type="project" value="InterPro"/>
</dbReference>
<evidence type="ECO:0000256" key="3">
    <source>
        <dbReference type="RuleBase" id="RU003876"/>
    </source>
</evidence>
<gene>
    <name evidence="6" type="ORF">FNV43_RR06588</name>
</gene>
<dbReference type="EMBL" id="VOIH02000003">
    <property type="protein sequence ID" value="KAF3450504.1"/>
    <property type="molecule type" value="Genomic_DNA"/>
</dbReference>
<dbReference type="Gene3D" id="3.30.1120.90">
    <property type="entry name" value="Nucleosome assembly protein"/>
    <property type="match status" value="1"/>
</dbReference>
<dbReference type="GO" id="GO:0042393">
    <property type="term" value="F:histone binding"/>
    <property type="evidence" value="ECO:0007669"/>
    <property type="project" value="UniProtKB-ARBA"/>
</dbReference>
<accession>A0A8K0HE40</accession>
<dbReference type="InterPro" id="IPR019446">
    <property type="entry name" value="BMT5-like"/>
</dbReference>
<dbReference type="AlphaFoldDB" id="A0A8K0HE40"/>
<dbReference type="OrthoDB" id="27325at2759"/>
<feature type="region of interest" description="Disordered" evidence="4">
    <location>
        <begin position="1"/>
        <end position="23"/>
    </location>
</feature>
<evidence type="ECO:0000313" key="7">
    <source>
        <dbReference type="Proteomes" id="UP000796880"/>
    </source>
</evidence>
<dbReference type="GO" id="GO:0006334">
    <property type="term" value="P:nucleosome assembly"/>
    <property type="evidence" value="ECO:0007669"/>
    <property type="project" value="InterPro"/>
</dbReference>
<dbReference type="PANTHER" id="PTHR11875">
    <property type="entry name" value="TESTIS-SPECIFIC Y-ENCODED PROTEIN"/>
    <property type="match status" value="1"/>
</dbReference>
<reference evidence="6" key="1">
    <citation type="submission" date="2020-03" db="EMBL/GenBank/DDBJ databases">
        <title>A high-quality chromosome-level genome assembly of a woody plant with both climbing and erect habits, Rhamnella rubrinervis.</title>
        <authorList>
            <person name="Lu Z."/>
            <person name="Yang Y."/>
            <person name="Zhu X."/>
            <person name="Sun Y."/>
        </authorList>
    </citation>
    <scope>NUCLEOTIDE SEQUENCE</scope>
    <source>
        <strain evidence="6">BYM</strain>
        <tissue evidence="6">Leaf</tissue>
    </source>
</reference>
<dbReference type="GO" id="GO:0070475">
    <property type="term" value="P:rRNA base methylation"/>
    <property type="evidence" value="ECO:0007669"/>
    <property type="project" value="InterPro"/>
</dbReference>
<evidence type="ECO:0000256" key="2">
    <source>
        <dbReference type="ARBA" id="ARBA00023186"/>
    </source>
</evidence>
<dbReference type="GO" id="GO:0070042">
    <property type="term" value="F:rRNA (uridine-N3-)-methyltransferase activity"/>
    <property type="evidence" value="ECO:0007669"/>
    <property type="project" value="InterPro"/>
</dbReference>
<keyword evidence="7" id="KW-1185">Reference proteome</keyword>
<organism evidence="6 7">
    <name type="scientific">Rhamnella rubrinervis</name>
    <dbReference type="NCBI Taxonomy" id="2594499"/>
    <lineage>
        <taxon>Eukaryota</taxon>
        <taxon>Viridiplantae</taxon>
        <taxon>Streptophyta</taxon>
        <taxon>Embryophyta</taxon>
        <taxon>Tracheophyta</taxon>
        <taxon>Spermatophyta</taxon>
        <taxon>Magnoliopsida</taxon>
        <taxon>eudicotyledons</taxon>
        <taxon>Gunneridae</taxon>
        <taxon>Pentapetalae</taxon>
        <taxon>rosids</taxon>
        <taxon>fabids</taxon>
        <taxon>Rosales</taxon>
        <taxon>Rhamnaceae</taxon>
        <taxon>rhamnoid group</taxon>
        <taxon>Rhamneae</taxon>
        <taxon>Rhamnella</taxon>
    </lineage>
</organism>
<proteinExistence type="inferred from homology"/>
<dbReference type="SUPFAM" id="SSF143113">
    <property type="entry name" value="NAP-like"/>
    <property type="match status" value="1"/>
</dbReference>
<dbReference type="InterPro" id="IPR037231">
    <property type="entry name" value="NAP-like_sf"/>
</dbReference>
<dbReference type="Pfam" id="PF10354">
    <property type="entry name" value="BMT5-like"/>
    <property type="match status" value="1"/>
</dbReference>
<protein>
    <recommendedName>
        <fullName evidence="5">25S rRNA (uridine-N(3))-methyltransferase BMT5-like domain-containing protein</fullName>
    </recommendedName>
</protein>
<dbReference type="GO" id="GO:0000724">
    <property type="term" value="P:double-strand break repair via homologous recombination"/>
    <property type="evidence" value="ECO:0007669"/>
    <property type="project" value="UniProtKB-ARBA"/>
</dbReference>
<evidence type="ECO:0000313" key="6">
    <source>
        <dbReference type="EMBL" id="KAF3450504.1"/>
    </source>
</evidence>
<dbReference type="Pfam" id="PF00956">
    <property type="entry name" value="NAP"/>
    <property type="match status" value="1"/>
</dbReference>
<evidence type="ECO:0000256" key="4">
    <source>
        <dbReference type="SAM" id="MobiDB-lite"/>
    </source>
</evidence>
<evidence type="ECO:0000256" key="1">
    <source>
        <dbReference type="ARBA" id="ARBA00009947"/>
    </source>
</evidence>
<dbReference type="Proteomes" id="UP000796880">
    <property type="component" value="Unassembled WGS sequence"/>
</dbReference>
<dbReference type="InterPro" id="IPR002164">
    <property type="entry name" value="NAP_family"/>
</dbReference>
<feature type="domain" description="25S rRNA (uridine-N(3))-methyltransferase BMT5-like" evidence="5">
    <location>
        <begin position="78"/>
        <end position="239"/>
    </location>
</feature>
<keyword evidence="2" id="KW-0143">Chaperone</keyword>